<dbReference type="GO" id="GO:0004822">
    <property type="term" value="F:isoleucine-tRNA ligase activity"/>
    <property type="evidence" value="ECO:0007669"/>
    <property type="project" value="TreeGrafter"/>
</dbReference>
<dbReference type="OrthoDB" id="10264412at2759"/>
<name>I7MDK0_TETTS</name>
<evidence type="ECO:0000256" key="2">
    <source>
        <dbReference type="ARBA" id="ARBA00022741"/>
    </source>
</evidence>
<keyword evidence="10" id="KW-1185">Reference proteome</keyword>
<accession>I7MDK0</accession>
<keyword evidence="3" id="KW-0067">ATP-binding</keyword>
<dbReference type="KEGG" id="tet:TTHERM_00370900"/>
<gene>
    <name evidence="9" type="ORF">TTHERM_00370900</name>
</gene>
<dbReference type="Gene3D" id="1.10.730.20">
    <property type="match status" value="1"/>
</dbReference>
<protein>
    <submittedName>
        <fullName evidence="9">Isoleucyl-tRNA synthetase protein</fullName>
    </submittedName>
</protein>
<dbReference type="GO" id="GO:0002161">
    <property type="term" value="F:aminoacyl-tRNA deacylase activity"/>
    <property type="evidence" value="ECO:0007669"/>
    <property type="project" value="InterPro"/>
</dbReference>
<dbReference type="eggNOG" id="KOG0433">
    <property type="taxonomic scope" value="Eukaryota"/>
</dbReference>
<dbReference type="RefSeq" id="XP_001009520.2">
    <property type="nucleotide sequence ID" value="XM_001009520.2"/>
</dbReference>
<sequence>MIRFCLRTGIQQYLYNQNQLFRFARKQTPQQQKRKNLIADDVEQDGKNDQVFSESDNEEIEYQEQRGNNQTYKSKNNELVIQKNDLMLHIPKTEFNPRFKPTLNEERYHNKIAQNLYLWQQANKNNPEKQYVIHDLPFLTYGEPHLGHFYNKTQQDIAARFAMLNGYKVTHQIGFNLHGQTIQNQAVIAEQLKTKELKRFSSQEIRDISNNFAYESLKNIIIKMSRWGLMTDFSQAYTTNHPFYESGVLKAFYELVQEKSIFLDEKPTLWSVKNRTALDDDEANMEIIPKPGTFIKFEVKNFGNNIFLQNLAQEHQVKVYVIGFTTELWTLNSLRALSVNENVQYGIYKSGDALYVISRNRFKHHRLFFKEENKGTLVSTQTGKQISQLTVFDQAFERDIPVLSCDTYAKNERFGLGIACVCPGHYSKDFQVSEQYDLSKKAHVNKFGRLDQTVPNDLQNLSVVNGEADEHILQKYLDQNLVLDIDENYETEQYFDKKTNEKLIVRTQMTVYSRLPDFEREYFVEQLKEKIKIKISGQLSNKESQSESQEGAFGSLEKQILEKSDNWTISSNQEWGIPIPIFFYINTNQQKYLLEPAVVKHIIGLYEQFGSQIWHQYSIEELLPQKYKNLAAQLEKGQFTFDQWFESGCSWYVMLKSKPNGQDIRQKFLIQQNDLIKQKQKQLSIENKDQDQSKQIVSSSSQSSQASSGEFNIVQKYPCDLAIQGKDQIDSWLLSTSLLSIGLKEHAFFNNLKLHRVIPATNDEKLSKLSQFKSSIDDYIEGTVKLNGERQYGYGVDILRMWVALSDKVREQVNDKKKKKEKNENAIQVAENMDYIFMRPNEFDVPNNYINIFRKCMWNMLGSLKGYNQNLEQIKIFNNGKLSFLSDYMMTQLVLYMINMHRAYQQLDYATNVDLTMDFIKNWVYDFFLDSTKNFIISNPVDPKTQEYLFVYSKIVENLLIAVSPMIPHNAEDIFSNVHFKLNKKESIFHYDWPDMSKEDVHSLQSKIPKQNLLWQLRECIWEQLTFQMERYQNIRSKERYDIVIIVDELFSKEYSILEETCIDELDSFIGAGQVKVHTLKENQEYPHNSISTFKFKTNYLSNEKLSYTIKIYLSENFKCIRCHKYTAIYENTICPHCITYLSTNHKKQCNHLLNQIKRNPQLPIKVIDPKQKILE</sequence>
<evidence type="ECO:0000313" key="10">
    <source>
        <dbReference type="Proteomes" id="UP000009168"/>
    </source>
</evidence>
<evidence type="ECO:0000256" key="5">
    <source>
        <dbReference type="ARBA" id="ARBA00023146"/>
    </source>
</evidence>
<keyword evidence="2" id="KW-0547">Nucleotide-binding</keyword>
<evidence type="ECO:0000256" key="6">
    <source>
        <dbReference type="SAM" id="Coils"/>
    </source>
</evidence>
<dbReference type="Proteomes" id="UP000009168">
    <property type="component" value="Unassembled WGS sequence"/>
</dbReference>
<evidence type="ECO:0000256" key="1">
    <source>
        <dbReference type="ARBA" id="ARBA00022598"/>
    </source>
</evidence>
<dbReference type="PANTHER" id="PTHR42765">
    <property type="entry name" value="SOLEUCYL-TRNA SYNTHETASE"/>
    <property type="match status" value="1"/>
</dbReference>
<keyword evidence="1" id="KW-0436">Ligase</keyword>
<evidence type="ECO:0000313" key="9">
    <source>
        <dbReference type="EMBL" id="EAR89275.2"/>
    </source>
</evidence>
<dbReference type="EMBL" id="GG662821">
    <property type="protein sequence ID" value="EAR89275.2"/>
    <property type="molecule type" value="Genomic_DNA"/>
</dbReference>
<evidence type="ECO:0000259" key="8">
    <source>
        <dbReference type="Pfam" id="PF08264"/>
    </source>
</evidence>
<dbReference type="SUPFAM" id="SSF52374">
    <property type="entry name" value="Nucleotidylyl transferase"/>
    <property type="match status" value="1"/>
</dbReference>
<dbReference type="InterPro" id="IPR009008">
    <property type="entry name" value="Val/Leu/Ile-tRNA-synth_edit"/>
</dbReference>
<dbReference type="Gene3D" id="3.40.50.620">
    <property type="entry name" value="HUPs"/>
    <property type="match status" value="2"/>
</dbReference>
<proteinExistence type="predicted"/>
<dbReference type="Pfam" id="PF00133">
    <property type="entry name" value="tRNA-synt_1"/>
    <property type="match status" value="2"/>
</dbReference>
<reference evidence="10" key="1">
    <citation type="journal article" date="2006" name="PLoS Biol.">
        <title>Macronuclear genome sequence of the ciliate Tetrahymena thermophila, a model eukaryote.</title>
        <authorList>
            <person name="Eisen J.A."/>
            <person name="Coyne R.S."/>
            <person name="Wu M."/>
            <person name="Wu D."/>
            <person name="Thiagarajan M."/>
            <person name="Wortman J.R."/>
            <person name="Badger J.H."/>
            <person name="Ren Q."/>
            <person name="Amedeo P."/>
            <person name="Jones K.M."/>
            <person name="Tallon L.J."/>
            <person name="Delcher A.L."/>
            <person name="Salzberg S.L."/>
            <person name="Silva J.C."/>
            <person name="Haas B.J."/>
            <person name="Majoros W.H."/>
            <person name="Farzad M."/>
            <person name="Carlton J.M."/>
            <person name="Smith R.K. Jr."/>
            <person name="Garg J."/>
            <person name="Pearlman R.E."/>
            <person name="Karrer K.M."/>
            <person name="Sun L."/>
            <person name="Manning G."/>
            <person name="Elde N.C."/>
            <person name="Turkewitz A.P."/>
            <person name="Asai D.J."/>
            <person name="Wilkes D.E."/>
            <person name="Wang Y."/>
            <person name="Cai H."/>
            <person name="Collins K."/>
            <person name="Stewart B.A."/>
            <person name="Lee S.R."/>
            <person name="Wilamowska K."/>
            <person name="Weinberg Z."/>
            <person name="Ruzzo W.L."/>
            <person name="Wloga D."/>
            <person name="Gaertig J."/>
            <person name="Frankel J."/>
            <person name="Tsao C.-C."/>
            <person name="Gorovsky M.A."/>
            <person name="Keeling P.J."/>
            <person name="Waller R.F."/>
            <person name="Patron N.J."/>
            <person name="Cherry J.M."/>
            <person name="Stover N.A."/>
            <person name="Krieger C.J."/>
            <person name="del Toro C."/>
            <person name="Ryder H.F."/>
            <person name="Williamson S.C."/>
            <person name="Barbeau R.A."/>
            <person name="Hamilton E.P."/>
            <person name="Orias E."/>
        </authorList>
    </citation>
    <scope>NUCLEOTIDE SEQUENCE [LARGE SCALE GENOMIC DNA]</scope>
    <source>
        <strain evidence="10">SB210</strain>
    </source>
</reference>
<dbReference type="Gene3D" id="3.90.740.10">
    <property type="entry name" value="Valyl/Leucyl/Isoleucyl-tRNA synthetase, editing domain"/>
    <property type="match status" value="1"/>
</dbReference>
<dbReference type="GO" id="GO:0006428">
    <property type="term" value="P:isoleucyl-tRNA aminoacylation"/>
    <property type="evidence" value="ECO:0007669"/>
    <property type="project" value="TreeGrafter"/>
</dbReference>
<dbReference type="InterPro" id="IPR009080">
    <property type="entry name" value="tRNAsynth_Ia_anticodon-bd"/>
</dbReference>
<dbReference type="GO" id="GO:0005739">
    <property type="term" value="C:mitochondrion"/>
    <property type="evidence" value="ECO:0007669"/>
    <property type="project" value="TreeGrafter"/>
</dbReference>
<dbReference type="AlphaFoldDB" id="I7MDK0"/>
<evidence type="ECO:0000256" key="4">
    <source>
        <dbReference type="ARBA" id="ARBA00022917"/>
    </source>
</evidence>
<dbReference type="InParanoid" id="I7MDK0"/>
<dbReference type="SUPFAM" id="SSF47323">
    <property type="entry name" value="Anticodon-binding domain of a subclass of class I aminoacyl-tRNA synthetases"/>
    <property type="match status" value="1"/>
</dbReference>
<evidence type="ECO:0000259" key="7">
    <source>
        <dbReference type="Pfam" id="PF00133"/>
    </source>
</evidence>
<keyword evidence="6" id="KW-0175">Coiled coil</keyword>
<keyword evidence="4" id="KW-0648">Protein biosynthesis</keyword>
<feature type="domain" description="Methionyl/Valyl/Leucyl/Isoleucyl-tRNA synthetase anticodon-binding" evidence="8">
    <location>
        <begin position="891"/>
        <end position="1001"/>
    </location>
</feature>
<dbReference type="SUPFAM" id="SSF50677">
    <property type="entry name" value="ValRS/IleRS/LeuRS editing domain"/>
    <property type="match status" value="1"/>
</dbReference>
<dbReference type="GO" id="GO:0032543">
    <property type="term" value="P:mitochondrial translation"/>
    <property type="evidence" value="ECO:0007669"/>
    <property type="project" value="TreeGrafter"/>
</dbReference>
<feature type="coiled-coil region" evidence="6">
    <location>
        <begin position="806"/>
        <end position="833"/>
    </location>
</feature>
<dbReference type="InterPro" id="IPR014729">
    <property type="entry name" value="Rossmann-like_a/b/a_fold"/>
</dbReference>
<dbReference type="PANTHER" id="PTHR42765:SF1">
    <property type="entry name" value="ISOLEUCINE--TRNA LIGASE, MITOCHONDRIAL"/>
    <property type="match status" value="1"/>
</dbReference>
<dbReference type="InterPro" id="IPR013155">
    <property type="entry name" value="M/V/L/I-tRNA-synth_anticd-bd"/>
</dbReference>
<feature type="domain" description="Aminoacyl-tRNA synthetase class Ia" evidence="7">
    <location>
        <begin position="113"/>
        <end position="667"/>
    </location>
</feature>
<dbReference type="GO" id="GO:0005524">
    <property type="term" value="F:ATP binding"/>
    <property type="evidence" value="ECO:0007669"/>
    <property type="project" value="UniProtKB-KW"/>
</dbReference>
<organism evidence="9 10">
    <name type="scientific">Tetrahymena thermophila (strain SB210)</name>
    <dbReference type="NCBI Taxonomy" id="312017"/>
    <lineage>
        <taxon>Eukaryota</taxon>
        <taxon>Sar</taxon>
        <taxon>Alveolata</taxon>
        <taxon>Ciliophora</taxon>
        <taxon>Intramacronucleata</taxon>
        <taxon>Oligohymenophorea</taxon>
        <taxon>Hymenostomatida</taxon>
        <taxon>Tetrahymenina</taxon>
        <taxon>Tetrahymenidae</taxon>
        <taxon>Tetrahymena</taxon>
    </lineage>
</organism>
<dbReference type="Pfam" id="PF08264">
    <property type="entry name" value="Anticodon_1"/>
    <property type="match status" value="1"/>
</dbReference>
<dbReference type="InterPro" id="IPR050081">
    <property type="entry name" value="Ile-tRNA_ligase"/>
</dbReference>
<dbReference type="InterPro" id="IPR002300">
    <property type="entry name" value="aa-tRNA-synth_Ia"/>
</dbReference>
<feature type="domain" description="Aminoacyl-tRNA synthetase class Ia" evidence="7">
    <location>
        <begin position="699"/>
        <end position="811"/>
    </location>
</feature>
<evidence type="ECO:0000256" key="3">
    <source>
        <dbReference type="ARBA" id="ARBA00022840"/>
    </source>
</evidence>
<keyword evidence="5" id="KW-0030">Aminoacyl-tRNA synthetase</keyword>
<dbReference type="GeneID" id="7827854"/>
<dbReference type="STRING" id="312017.I7MDK0"/>